<dbReference type="Proteomes" id="UP000315010">
    <property type="component" value="Unassembled WGS sequence"/>
</dbReference>
<comment type="caution">
    <text evidence="1">The sequence shown here is derived from an EMBL/GenBank/DDBJ whole genome shotgun (WGS) entry which is preliminary data.</text>
</comment>
<name>A0A5C5YUK0_9BACT</name>
<dbReference type="AlphaFoldDB" id="A0A5C5YUK0"/>
<evidence type="ECO:0000313" key="1">
    <source>
        <dbReference type="EMBL" id="TWT78709.1"/>
    </source>
</evidence>
<evidence type="ECO:0000313" key="2">
    <source>
        <dbReference type="Proteomes" id="UP000315010"/>
    </source>
</evidence>
<reference evidence="1 2" key="1">
    <citation type="submission" date="2019-02" db="EMBL/GenBank/DDBJ databases">
        <title>Deep-cultivation of Planctomycetes and their phenomic and genomic characterization uncovers novel biology.</title>
        <authorList>
            <person name="Wiegand S."/>
            <person name="Jogler M."/>
            <person name="Boedeker C."/>
            <person name="Pinto D."/>
            <person name="Vollmers J."/>
            <person name="Rivas-Marin E."/>
            <person name="Kohn T."/>
            <person name="Peeters S.H."/>
            <person name="Heuer A."/>
            <person name="Rast P."/>
            <person name="Oberbeckmann S."/>
            <person name="Bunk B."/>
            <person name="Jeske O."/>
            <person name="Meyerdierks A."/>
            <person name="Storesund J.E."/>
            <person name="Kallscheuer N."/>
            <person name="Luecker S."/>
            <person name="Lage O.M."/>
            <person name="Pohl T."/>
            <person name="Merkel B.J."/>
            <person name="Hornburger P."/>
            <person name="Mueller R.-W."/>
            <person name="Bruemmer F."/>
            <person name="Labrenz M."/>
            <person name="Spormann A.M."/>
            <person name="Op Den Camp H."/>
            <person name="Overmann J."/>
            <person name="Amann R."/>
            <person name="Jetten M.S.M."/>
            <person name="Mascher T."/>
            <person name="Medema M.H."/>
            <person name="Devos D.P."/>
            <person name="Kaster A.-K."/>
            <person name="Ovreas L."/>
            <person name="Rohde M."/>
            <person name="Galperin M.Y."/>
            <person name="Jogler C."/>
        </authorList>
    </citation>
    <scope>NUCLEOTIDE SEQUENCE [LARGE SCALE GENOMIC DNA]</scope>
    <source>
        <strain evidence="1 2">CA13</strain>
    </source>
</reference>
<accession>A0A5C5YUK0</accession>
<protein>
    <submittedName>
        <fullName evidence="1">Uncharacterized protein</fullName>
    </submittedName>
</protein>
<proteinExistence type="predicted"/>
<gene>
    <name evidence="1" type="ORF">CA13_01060</name>
</gene>
<dbReference type="EMBL" id="SJPJ01000001">
    <property type="protein sequence ID" value="TWT78709.1"/>
    <property type="molecule type" value="Genomic_DNA"/>
</dbReference>
<sequence length="69" mass="7966">MNERSETSFTKRNRVLRITKVELSDEVKRGSKKWEREGKKKDPGKFRSVARKACCTTHPLSCSLLATVR</sequence>
<organism evidence="1 2">
    <name type="scientific">Novipirellula herctigrandis</name>
    <dbReference type="NCBI Taxonomy" id="2527986"/>
    <lineage>
        <taxon>Bacteria</taxon>
        <taxon>Pseudomonadati</taxon>
        <taxon>Planctomycetota</taxon>
        <taxon>Planctomycetia</taxon>
        <taxon>Pirellulales</taxon>
        <taxon>Pirellulaceae</taxon>
        <taxon>Novipirellula</taxon>
    </lineage>
</organism>
<keyword evidence="2" id="KW-1185">Reference proteome</keyword>